<feature type="region of interest" description="Disordered" evidence="6">
    <location>
        <begin position="45"/>
        <end position="85"/>
    </location>
</feature>
<comment type="similarity">
    <text evidence="1 5">Belongs to the universal ribosomal protein uL4 family.</text>
</comment>
<keyword evidence="5" id="KW-0694">RNA-binding</keyword>
<dbReference type="InterPro" id="IPR002136">
    <property type="entry name" value="Ribosomal_uL4"/>
</dbReference>
<dbReference type="RefSeq" id="WP_283431961.1">
    <property type="nucleotide sequence ID" value="NZ_CAWLDM010000001.1"/>
</dbReference>
<organism evidence="7 8">
    <name type="scientific">Neorhodopirellula lusitana</name>
    <dbReference type="NCBI Taxonomy" id="445327"/>
    <lineage>
        <taxon>Bacteria</taxon>
        <taxon>Pseudomonadati</taxon>
        <taxon>Planctomycetota</taxon>
        <taxon>Planctomycetia</taxon>
        <taxon>Pirellulales</taxon>
        <taxon>Pirellulaceae</taxon>
        <taxon>Neorhodopirellula</taxon>
    </lineage>
</organism>
<dbReference type="InterPro" id="IPR013005">
    <property type="entry name" value="Ribosomal_uL4-like"/>
</dbReference>
<dbReference type="PANTHER" id="PTHR10746:SF6">
    <property type="entry name" value="LARGE RIBOSOMAL SUBUNIT PROTEIN UL4M"/>
    <property type="match status" value="1"/>
</dbReference>
<dbReference type="Gene3D" id="3.40.1370.10">
    <property type="match status" value="1"/>
</dbReference>
<gene>
    <name evidence="5" type="primary">rplD</name>
    <name evidence="7" type="ORF">SAMN06265222_103154</name>
</gene>
<accession>A0ABY1PX84</accession>
<comment type="function">
    <text evidence="5">Forms part of the polypeptide exit tunnel.</text>
</comment>
<dbReference type="PANTHER" id="PTHR10746">
    <property type="entry name" value="50S RIBOSOMAL PROTEIN L4"/>
    <property type="match status" value="1"/>
</dbReference>
<protein>
    <recommendedName>
        <fullName evidence="4 5">Large ribosomal subunit protein uL4</fullName>
    </recommendedName>
</protein>
<comment type="subunit">
    <text evidence="5">Part of the 50S ribosomal subunit.</text>
</comment>
<evidence type="ECO:0000256" key="1">
    <source>
        <dbReference type="ARBA" id="ARBA00010528"/>
    </source>
</evidence>
<sequence>MATLPVHDASGKEVGSYEIDTTQIADRISKQLLHDVIVMYQANKRQGSHNSRTRGQVSGHKKKMYRQKGTGNARAGGKRTNVRRGGGVARTIKPRDYSYRHPRKAVKLATRMAIRSRIDDGEVVVIDQFGLGAPKTSQMASVLKNLGLEGVTTLVATGGDDNVVYKSGRNITGVTVEPVRQLNALTVLTPKKVLFTKEALDKIKDGTFAAGSASVESEEAAV</sequence>
<dbReference type="NCBIfam" id="TIGR03953">
    <property type="entry name" value="rplD_bact"/>
    <property type="match status" value="1"/>
</dbReference>
<dbReference type="GO" id="GO:0005840">
    <property type="term" value="C:ribosome"/>
    <property type="evidence" value="ECO:0007669"/>
    <property type="project" value="UniProtKB-KW"/>
</dbReference>
<dbReference type="InterPro" id="IPR023574">
    <property type="entry name" value="Ribosomal_uL4_dom_sf"/>
</dbReference>
<dbReference type="Pfam" id="PF00573">
    <property type="entry name" value="Ribosomal_L4"/>
    <property type="match status" value="1"/>
</dbReference>
<proteinExistence type="inferred from homology"/>
<evidence type="ECO:0000313" key="8">
    <source>
        <dbReference type="Proteomes" id="UP001158067"/>
    </source>
</evidence>
<keyword evidence="5" id="KW-0699">rRNA-binding</keyword>
<dbReference type="EMBL" id="FXUG01000003">
    <property type="protein sequence ID" value="SMP50701.1"/>
    <property type="molecule type" value="Genomic_DNA"/>
</dbReference>
<dbReference type="SUPFAM" id="SSF52166">
    <property type="entry name" value="Ribosomal protein L4"/>
    <property type="match status" value="1"/>
</dbReference>
<keyword evidence="3 5" id="KW-0687">Ribonucleoprotein</keyword>
<dbReference type="HAMAP" id="MF_01328_B">
    <property type="entry name" value="Ribosomal_uL4_B"/>
    <property type="match status" value="1"/>
</dbReference>
<evidence type="ECO:0000313" key="7">
    <source>
        <dbReference type="EMBL" id="SMP50701.1"/>
    </source>
</evidence>
<evidence type="ECO:0000256" key="4">
    <source>
        <dbReference type="ARBA" id="ARBA00035244"/>
    </source>
</evidence>
<name>A0ABY1PX84_9BACT</name>
<feature type="compositionally biased region" description="Polar residues" evidence="6">
    <location>
        <begin position="45"/>
        <end position="56"/>
    </location>
</feature>
<comment type="caution">
    <text evidence="7">The sequence shown here is derived from an EMBL/GenBank/DDBJ whole genome shotgun (WGS) entry which is preliminary data.</text>
</comment>
<evidence type="ECO:0000256" key="6">
    <source>
        <dbReference type="SAM" id="MobiDB-lite"/>
    </source>
</evidence>
<evidence type="ECO:0000256" key="3">
    <source>
        <dbReference type="ARBA" id="ARBA00023274"/>
    </source>
</evidence>
<comment type="function">
    <text evidence="5">One of the primary rRNA binding proteins, this protein initially binds near the 5'-end of the 23S rRNA. It is important during the early stages of 50S assembly. It makes multiple contacts with different domains of the 23S rRNA in the assembled 50S subunit and ribosome.</text>
</comment>
<keyword evidence="2 5" id="KW-0689">Ribosomal protein</keyword>
<evidence type="ECO:0000256" key="5">
    <source>
        <dbReference type="HAMAP-Rule" id="MF_01328"/>
    </source>
</evidence>
<reference evidence="7 8" key="1">
    <citation type="submission" date="2017-05" db="EMBL/GenBank/DDBJ databases">
        <authorList>
            <person name="Varghese N."/>
            <person name="Submissions S."/>
        </authorList>
    </citation>
    <scope>NUCLEOTIDE SEQUENCE [LARGE SCALE GENOMIC DNA]</scope>
    <source>
        <strain evidence="7 8">DSM 25457</strain>
    </source>
</reference>
<dbReference type="Proteomes" id="UP001158067">
    <property type="component" value="Unassembled WGS sequence"/>
</dbReference>
<keyword evidence="8" id="KW-1185">Reference proteome</keyword>
<evidence type="ECO:0000256" key="2">
    <source>
        <dbReference type="ARBA" id="ARBA00022980"/>
    </source>
</evidence>